<gene>
    <name evidence="1" type="ORF">LCGC14_1696270</name>
</gene>
<name>A0A0F9KJB7_9ZZZZ</name>
<sequence length="38" mass="4179">MFKRAVYMVMALILIFAVVAIASEQVVTMEIKGMTCGL</sequence>
<comment type="caution">
    <text evidence="1">The sequence shown here is derived from an EMBL/GenBank/DDBJ whole genome shotgun (WGS) entry which is preliminary data.</text>
</comment>
<organism evidence="1">
    <name type="scientific">marine sediment metagenome</name>
    <dbReference type="NCBI Taxonomy" id="412755"/>
    <lineage>
        <taxon>unclassified sequences</taxon>
        <taxon>metagenomes</taxon>
        <taxon>ecological metagenomes</taxon>
    </lineage>
</organism>
<dbReference type="EMBL" id="LAZR01014912">
    <property type="protein sequence ID" value="KKM15420.1"/>
    <property type="molecule type" value="Genomic_DNA"/>
</dbReference>
<proteinExistence type="predicted"/>
<evidence type="ECO:0000313" key="1">
    <source>
        <dbReference type="EMBL" id="KKM15420.1"/>
    </source>
</evidence>
<protein>
    <submittedName>
        <fullName evidence="1">Uncharacterized protein</fullName>
    </submittedName>
</protein>
<dbReference type="AlphaFoldDB" id="A0A0F9KJB7"/>
<reference evidence="1" key="1">
    <citation type="journal article" date="2015" name="Nature">
        <title>Complex archaea that bridge the gap between prokaryotes and eukaryotes.</title>
        <authorList>
            <person name="Spang A."/>
            <person name="Saw J.H."/>
            <person name="Jorgensen S.L."/>
            <person name="Zaremba-Niedzwiedzka K."/>
            <person name="Martijn J."/>
            <person name="Lind A.E."/>
            <person name="van Eijk R."/>
            <person name="Schleper C."/>
            <person name="Guy L."/>
            <person name="Ettema T.J."/>
        </authorList>
    </citation>
    <scope>NUCLEOTIDE SEQUENCE</scope>
</reference>
<accession>A0A0F9KJB7</accession>